<keyword evidence="1 2" id="KW-0732">Signal</keyword>
<proteinExistence type="predicted"/>
<dbReference type="Pfam" id="PF02638">
    <property type="entry name" value="GHL10"/>
    <property type="match status" value="1"/>
</dbReference>
<dbReference type="SUPFAM" id="SSF51445">
    <property type="entry name" value="(Trans)glycosidases"/>
    <property type="match status" value="1"/>
</dbReference>
<dbReference type="SMART" id="SM00287">
    <property type="entry name" value="SH3b"/>
    <property type="match status" value="1"/>
</dbReference>
<evidence type="ECO:0000259" key="3">
    <source>
        <dbReference type="PROSITE" id="PS51781"/>
    </source>
</evidence>
<dbReference type="AlphaFoldDB" id="A0A9D1GW08"/>
<dbReference type="InterPro" id="IPR017853">
    <property type="entry name" value="GH"/>
</dbReference>
<reference evidence="4" key="1">
    <citation type="submission" date="2020-10" db="EMBL/GenBank/DDBJ databases">
        <authorList>
            <person name="Gilroy R."/>
        </authorList>
    </citation>
    <scope>NUCLEOTIDE SEQUENCE</scope>
    <source>
        <strain evidence="4">CHK33-4379</strain>
    </source>
</reference>
<gene>
    <name evidence="4" type="ORF">IAC39_06410</name>
</gene>
<dbReference type="PANTHER" id="PTHR43405">
    <property type="entry name" value="GLYCOSYL HYDROLASE DIGH"/>
    <property type="match status" value="1"/>
</dbReference>
<dbReference type="InterPro" id="IPR003646">
    <property type="entry name" value="SH3-like_bac-type"/>
</dbReference>
<dbReference type="Pfam" id="PF08239">
    <property type="entry name" value="SH3_3"/>
    <property type="match status" value="1"/>
</dbReference>
<evidence type="ECO:0000256" key="2">
    <source>
        <dbReference type="SAM" id="SignalP"/>
    </source>
</evidence>
<reference evidence="4" key="2">
    <citation type="journal article" date="2021" name="PeerJ">
        <title>Extensive microbial diversity within the chicken gut microbiome revealed by metagenomics and culture.</title>
        <authorList>
            <person name="Gilroy R."/>
            <person name="Ravi A."/>
            <person name="Getino M."/>
            <person name="Pursley I."/>
            <person name="Horton D.L."/>
            <person name="Alikhan N.F."/>
            <person name="Baker D."/>
            <person name="Gharbi K."/>
            <person name="Hall N."/>
            <person name="Watson M."/>
            <person name="Adriaenssens E.M."/>
            <person name="Foster-Nyarko E."/>
            <person name="Jarju S."/>
            <person name="Secka A."/>
            <person name="Antonio M."/>
            <person name="Oren A."/>
            <person name="Chaudhuri R.R."/>
            <person name="La Ragione R."/>
            <person name="Hildebrand F."/>
            <person name="Pallen M.J."/>
        </authorList>
    </citation>
    <scope>NUCLEOTIDE SEQUENCE</scope>
    <source>
        <strain evidence="4">CHK33-4379</strain>
    </source>
</reference>
<dbReference type="PANTHER" id="PTHR43405:SF1">
    <property type="entry name" value="GLYCOSYL HYDROLASE DIGH"/>
    <property type="match status" value="1"/>
</dbReference>
<dbReference type="EMBL" id="DVLL01000021">
    <property type="protein sequence ID" value="HIT59325.1"/>
    <property type="molecule type" value="Genomic_DNA"/>
</dbReference>
<accession>A0A9D1GW08</accession>
<dbReference type="Proteomes" id="UP000824136">
    <property type="component" value="Unassembled WGS sequence"/>
</dbReference>
<feature type="domain" description="SH3b" evidence="3">
    <location>
        <begin position="97"/>
        <end position="162"/>
    </location>
</feature>
<name>A0A9D1GW08_9FIRM</name>
<dbReference type="Gene3D" id="2.30.30.40">
    <property type="entry name" value="SH3 Domains"/>
    <property type="match status" value="1"/>
</dbReference>
<sequence length="582" mass="65299">MRRIAPAILVFMMTLLFSSCGIVSADASSEPQSPIAIETYSTQPSDTYSRSDTESYYYVTSPTSVTTLPSVTSVPASSEPATVVCDQVTQGDEYTITDYETVMYANASVNVRALPDASSDRITHLDEGEKVLITGIVSNGWYRISLDGKECFVNGRYLSDFYDEALDQEQQTATKPVVTTTEHTTTTTEITTQKITTEDEEEIVIEDEIQLPTSQNKYTAINYENQKAVWFAYLDIDNMLANATEQSFRSAVSSAFTDVFMMGCNTVYVHVRAFGDSYYYSSYYPFAASYSGTLGIAPPFDPLEIMIEEAHRLGLSFHAWINPMRTTTEKRFGEMDDSYILKQWYNSDTTNGSYLVYDSEGRYYWLSPAYTAVRQLICNGIAELVSRYDIDAIHIDDYFYPTTDPEFDESAFKASGCTDLSQWRLDTVSLLVREMYSTVKSCNSTVLFGVSPQGNIKNNLSKLYADVSKWCQEPGYLDYVVPQIYYGYSGSLPFDQAAREWSELVTNPDVQLICGLAAYKIGTTSEWSDGDMLARQAEYAYSLGNYDGIAFYRYSSVSLRGSDASSKLEDELINVMPVMAKF</sequence>
<dbReference type="Gene3D" id="3.20.20.80">
    <property type="entry name" value="Glycosidases"/>
    <property type="match status" value="1"/>
</dbReference>
<dbReference type="PROSITE" id="PS51257">
    <property type="entry name" value="PROKAR_LIPOPROTEIN"/>
    <property type="match status" value="1"/>
</dbReference>
<protein>
    <submittedName>
        <fullName evidence="4">Family 10 glycosylhydrolase</fullName>
    </submittedName>
</protein>
<dbReference type="PROSITE" id="PS51781">
    <property type="entry name" value="SH3B"/>
    <property type="match status" value="1"/>
</dbReference>
<dbReference type="InterPro" id="IPR052177">
    <property type="entry name" value="Divisome_Glycosyl_Hydrolase"/>
</dbReference>
<evidence type="ECO:0000313" key="4">
    <source>
        <dbReference type="EMBL" id="HIT59325.1"/>
    </source>
</evidence>
<evidence type="ECO:0000313" key="5">
    <source>
        <dbReference type="Proteomes" id="UP000824136"/>
    </source>
</evidence>
<evidence type="ECO:0000256" key="1">
    <source>
        <dbReference type="ARBA" id="ARBA00022729"/>
    </source>
</evidence>
<dbReference type="InterPro" id="IPR003790">
    <property type="entry name" value="GHL10"/>
</dbReference>
<feature type="signal peptide" evidence="2">
    <location>
        <begin position="1"/>
        <end position="25"/>
    </location>
</feature>
<organism evidence="4 5">
    <name type="scientific">Candidatus Faeciplasma pullistercoris</name>
    <dbReference type="NCBI Taxonomy" id="2840800"/>
    <lineage>
        <taxon>Bacteria</taxon>
        <taxon>Bacillati</taxon>
        <taxon>Bacillota</taxon>
        <taxon>Clostridia</taxon>
        <taxon>Eubacteriales</taxon>
        <taxon>Oscillospiraceae</taxon>
        <taxon>Oscillospiraceae incertae sedis</taxon>
        <taxon>Candidatus Faeciplasma</taxon>
    </lineage>
</organism>
<comment type="caution">
    <text evidence="4">The sequence shown here is derived from an EMBL/GenBank/DDBJ whole genome shotgun (WGS) entry which is preliminary data.</text>
</comment>
<feature type="chain" id="PRO_5039586033" evidence="2">
    <location>
        <begin position="26"/>
        <end position="582"/>
    </location>
</feature>